<comment type="catalytic activity">
    <reaction evidence="2">
        <text>a 3'-end 2',3'-cyclophospho-ribonucleotide-RNA + H2O = a 3'-end 2'-phospho-ribonucleotide-RNA + H(+)</text>
        <dbReference type="Rhea" id="RHEA:11828"/>
        <dbReference type="Rhea" id="RHEA-COMP:10464"/>
        <dbReference type="Rhea" id="RHEA-COMP:17353"/>
        <dbReference type="ChEBI" id="CHEBI:15377"/>
        <dbReference type="ChEBI" id="CHEBI:15378"/>
        <dbReference type="ChEBI" id="CHEBI:83064"/>
        <dbReference type="ChEBI" id="CHEBI:173113"/>
        <dbReference type="EC" id="3.1.4.58"/>
    </reaction>
</comment>
<dbReference type="PANTHER" id="PTHR35561:SF1">
    <property type="entry name" value="RNA 2',3'-CYCLIC PHOSPHODIESTERASE"/>
    <property type="match status" value="1"/>
</dbReference>
<gene>
    <name evidence="3" type="primary">thpR</name>
    <name evidence="3" type="ORF">H0486_02180</name>
</gene>
<dbReference type="GO" id="GO:0004113">
    <property type="term" value="F:2',3'-cyclic-nucleotide 3'-phosphodiesterase activity"/>
    <property type="evidence" value="ECO:0007669"/>
    <property type="project" value="InterPro"/>
</dbReference>
<comment type="function">
    <text evidence="2">Hydrolyzes RNA 2',3'-cyclic phosphodiester to an RNA 2'-phosphomonoester.</text>
</comment>
<feature type="active site" description="Proton donor" evidence="2">
    <location>
        <position position="40"/>
    </location>
</feature>
<accession>A0A839JWR9</accession>
<proteinExistence type="inferred from homology"/>
<sequence>MRLFVAVTFTESIKTAVYEVEERLRQYCNGGTFTNRENLHLTVVFIGETNRIEEVKQAMNGAVSKIAAEPFLITINGLGKFRRNEGDIYWMGIEKQEVLWKLQKALVKELKEAGFYDIDDREYKPHLTLGRRVRVKNDFHEKEFAKDIPSLKMEVGKISLMKSERVNGKLVYTEIYHTIIHC</sequence>
<evidence type="ECO:0000256" key="1">
    <source>
        <dbReference type="ARBA" id="ARBA00022801"/>
    </source>
</evidence>
<reference evidence="3 4" key="1">
    <citation type="submission" date="2020-07" db="EMBL/GenBank/DDBJ databases">
        <title>Characterization and genome sequencing of isolate MD1, a novel member within the family Lachnospiraceae.</title>
        <authorList>
            <person name="Rettenmaier R."/>
            <person name="Di Bello L."/>
            <person name="Zinser C."/>
            <person name="Scheitz K."/>
            <person name="Liebl W."/>
            <person name="Zverlov V."/>
        </authorList>
    </citation>
    <scope>NUCLEOTIDE SEQUENCE [LARGE SCALE GENOMIC DNA]</scope>
    <source>
        <strain evidence="3 4">MD1</strain>
    </source>
</reference>
<dbReference type="Pfam" id="PF13563">
    <property type="entry name" value="2_5_RNA_ligase2"/>
    <property type="match status" value="1"/>
</dbReference>
<dbReference type="AlphaFoldDB" id="A0A839JWR9"/>
<protein>
    <recommendedName>
        <fullName evidence="2">RNA 2',3'-cyclic phosphodiesterase</fullName>
        <shortName evidence="2">RNA 2',3'-CPDase</shortName>
        <ecNumber evidence="2">3.1.4.58</ecNumber>
    </recommendedName>
</protein>
<dbReference type="InterPro" id="IPR004175">
    <property type="entry name" value="RNA_CPDase"/>
</dbReference>
<feature type="short sequence motif" description="HXTX 2" evidence="2">
    <location>
        <begin position="126"/>
        <end position="129"/>
    </location>
</feature>
<dbReference type="Gene3D" id="3.90.1140.10">
    <property type="entry name" value="Cyclic phosphodiesterase"/>
    <property type="match status" value="1"/>
</dbReference>
<dbReference type="SUPFAM" id="SSF55144">
    <property type="entry name" value="LigT-like"/>
    <property type="match status" value="1"/>
</dbReference>
<dbReference type="RefSeq" id="WP_228351451.1">
    <property type="nucleotide sequence ID" value="NZ_JACEGA010000001.1"/>
</dbReference>
<name>A0A839JWR9_9FIRM</name>
<dbReference type="Proteomes" id="UP000574276">
    <property type="component" value="Unassembled WGS sequence"/>
</dbReference>
<comment type="caution">
    <text evidence="3">The sequence shown here is derived from an EMBL/GenBank/DDBJ whole genome shotgun (WGS) entry which is preliminary data.</text>
</comment>
<dbReference type="InterPro" id="IPR009097">
    <property type="entry name" value="Cyclic_Pdiesterase"/>
</dbReference>
<evidence type="ECO:0000313" key="4">
    <source>
        <dbReference type="Proteomes" id="UP000574276"/>
    </source>
</evidence>
<evidence type="ECO:0000313" key="3">
    <source>
        <dbReference type="EMBL" id="MBB2181684.1"/>
    </source>
</evidence>
<feature type="active site" description="Proton acceptor" evidence="2">
    <location>
        <position position="126"/>
    </location>
</feature>
<organism evidence="3 4">
    <name type="scientific">Variimorphobacter saccharofermentans</name>
    <dbReference type="NCBI Taxonomy" id="2755051"/>
    <lineage>
        <taxon>Bacteria</taxon>
        <taxon>Bacillati</taxon>
        <taxon>Bacillota</taxon>
        <taxon>Clostridia</taxon>
        <taxon>Lachnospirales</taxon>
        <taxon>Lachnospiraceae</taxon>
        <taxon>Variimorphobacter</taxon>
    </lineage>
</organism>
<dbReference type="EC" id="3.1.4.58" evidence="2"/>
<comment type="similarity">
    <text evidence="2">Belongs to the 2H phosphoesterase superfamily. ThpR family.</text>
</comment>
<evidence type="ECO:0000256" key="2">
    <source>
        <dbReference type="HAMAP-Rule" id="MF_01940"/>
    </source>
</evidence>
<dbReference type="PANTHER" id="PTHR35561">
    <property type="entry name" value="RNA 2',3'-CYCLIC PHOSPHODIESTERASE"/>
    <property type="match status" value="1"/>
</dbReference>
<dbReference type="GO" id="GO:0008664">
    <property type="term" value="F:RNA 2',3'-cyclic 3'-phosphodiesterase activity"/>
    <property type="evidence" value="ECO:0007669"/>
    <property type="project" value="UniProtKB-EC"/>
</dbReference>
<keyword evidence="4" id="KW-1185">Reference proteome</keyword>
<dbReference type="EMBL" id="JACEGA010000001">
    <property type="protein sequence ID" value="MBB2181684.1"/>
    <property type="molecule type" value="Genomic_DNA"/>
</dbReference>
<keyword evidence="1 2" id="KW-0378">Hydrolase</keyword>
<dbReference type="HAMAP" id="MF_01940">
    <property type="entry name" value="RNA_CPDase"/>
    <property type="match status" value="1"/>
</dbReference>
<feature type="short sequence motif" description="HXTX 1" evidence="2">
    <location>
        <begin position="40"/>
        <end position="43"/>
    </location>
</feature>
<dbReference type="NCBIfam" id="TIGR02258">
    <property type="entry name" value="2_5_ligase"/>
    <property type="match status" value="1"/>
</dbReference>